<protein>
    <submittedName>
        <fullName evidence="1">Uncharacterized protein</fullName>
    </submittedName>
</protein>
<organism evidence="1 2">
    <name type="scientific">Gnathostoma spinigerum</name>
    <dbReference type="NCBI Taxonomy" id="75299"/>
    <lineage>
        <taxon>Eukaryota</taxon>
        <taxon>Metazoa</taxon>
        <taxon>Ecdysozoa</taxon>
        <taxon>Nematoda</taxon>
        <taxon>Chromadorea</taxon>
        <taxon>Rhabditida</taxon>
        <taxon>Spirurina</taxon>
        <taxon>Gnathostomatomorpha</taxon>
        <taxon>Gnathostomatoidea</taxon>
        <taxon>Gnathostomatidae</taxon>
        <taxon>Gnathostoma</taxon>
    </lineage>
</organism>
<gene>
    <name evidence="1" type="ORF">AB6A40_001374</name>
</gene>
<reference evidence="1 2" key="1">
    <citation type="submission" date="2024-08" db="EMBL/GenBank/DDBJ databases">
        <title>Gnathostoma spinigerum genome.</title>
        <authorList>
            <person name="Gonzalez-Bertolin B."/>
            <person name="Monzon S."/>
            <person name="Zaballos A."/>
            <person name="Jimenez P."/>
            <person name="Dekumyoy P."/>
            <person name="Varona S."/>
            <person name="Cuesta I."/>
            <person name="Sumanam S."/>
            <person name="Adisakwattana P."/>
            <person name="Gasser R.B."/>
            <person name="Hernandez-Gonzalez A."/>
            <person name="Young N.D."/>
            <person name="Perteguer M.J."/>
        </authorList>
    </citation>
    <scope>NUCLEOTIDE SEQUENCE [LARGE SCALE GENOMIC DNA]</scope>
    <source>
        <strain evidence="1">AL3</strain>
        <tissue evidence="1">Liver</tissue>
    </source>
</reference>
<sequence>MLQIEATTCDASLEDVWLCLHSIGYNRQLELVTNCPCTFIVRSDQSIDLREPALRPATLRDDVALAEFFWNNGKQVEGRDIPDMRLWKGGYFAVCTIGPKEVGGTFSVDFGDSTYTKFNQNFRLKELRTIFQRITILFYAVAINDSWSVRLKVSRID</sequence>
<comment type="caution">
    <text evidence="1">The sequence shown here is derived from an EMBL/GenBank/DDBJ whole genome shotgun (WGS) entry which is preliminary data.</text>
</comment>
<keyword evidence="2" id="KW-1185">Reference proteome</keyword>
<dbReference type="EMBL" id="JBGFUD010000503">
    <property type="protein sequence ID" value="MFH4974665.1"/>
    <property type="molecule type" value="Genomic_DNA"/>
</dbReference>
<evidence type="ECO:0000313" key="1">
    <source>
        <dbReference type="EMBL" id="MFH4974665.1"/>
    </source>
</evidence>
<dbReference type="Proteomes" id="UP001608902">
    <property type="component" value="Unassembled WGS sequence"/>
</dbReference>
<dbReference type="AlphaFoldDB" id="A0ABD6E513"/>
<evidence type="ECO:0000313" key="2">
    <source>
        <dbReference type="Proteomes" id="UP001608902"/>
    </source>
</evidence>
<accession>A0ABD6E513</accession>
<name>A0ABD6E513_9BILA</name>
<proteinExistence type="predicted"/>